<evidence type="ECO:0000313" key="5">
    <source>
        <dbReference type="EMBL" id="SMX78905.1"/>
    </source>
</evidence>
<dbReference type="GO" id="GO:0005524">
    <property type="term" value="F:ATP binding"/>
    <property type="evidence" value="ECO:0007669"/>
    <property type="project" value="UniProtKB-KW"/>
</dbReference>
<feature type="domain" description="ABC transporter" evidence="4">
    <location>
        <begin position="24"/>
        <end position="263"/>
    </location>
</feature>
<accession>A0A2H1IUQ2</accession>
<dbReference type="PROSITE" id="PS50893">
    <property type="entry name" value="ABC_TRANSPORTER_2"/>
    <property type="match status" value="1"/>
</dbReference>
<dbReference type="SMART" id="SM00382">
    <property type="entry name" value="AAA"/>
    <property type="match status" value="1"/>
</dbReference>
<dbReference type="InterPro" id="IPR027417">
    <property type="entry name" value="P-loop_NTPase"/>
</dbReference>
<dbReference type="Proteomes" id="UP000234289">
    <property type="component" value="Unassembled WGS sequence"/>
</dbReference>
<dbReference type="InterPro" id="IPR003439">
    <property type="entry name" value="ABC_transporter-like_ATP-bd"/>
</dbReference>
<dbReference type="InterPro" id="IPR015854">
    <property type="entry name" value="ABC_transpr_LolD-like"/>
</dbReference>
<evidence type="ECO:0000256" key="1">
    <source>
        <dbReference type="ARBA" id="ARBA00022448"/>
    </source>
</evidence>
<dbReference type="SUPFAM" id="SSF52540">
    <property type="entry name" value="P-loop containing nucleoside triphosphate hydrolases"/>
    <property type="match status" value="1"/>
</dbReference>
<sequence length="271" mass="28719">MMVTNDGTAAATVVSDVSNESGALRARAVTKSFDTTDPPTLVLKGVDLDVATGEFVAIMGASGSGKSTLLYALSGLDRPTDGSVVTSGRDLTSVTEKEASRLRLHEMGFVFQQSHFLDNLSIRDNILLPALKAAGAHDHSVSGRIDGLMERFGITHIADHGITEASGGQLQRASICRALSVEPSVLFADEPTGALNSSMSDDVMEAISSVHEDGMTVIMVTHDPAVAARADRVIYLRDGQLIDTLDLTTITDADGRSREDELQSWLTANGF</sequence>
<dbReference type="Pfam" id="PF00005">
    <property type="entry name" value="ABC_tran"/>
    <property type="match status" value="1"/>
</dbReference>
<keyword evidence="2" id="KW-0547">Nucleotide-binding</keyword>
<evidence type="ECO:0000259" key="4">
    <source>
        <dbReference type="PROSITE" id="PS50893"/>
    </source>
</evidence>
<dbReference type="GO" id="GO:0016887">
    <property type="term" value="F:ATP hydrolysis activity"/>
    <property type="evidence" value="ECO:0007669"/>
    <property type="project" value="InterPro"/>
</dbReference>
<dbReference type="InterPro" id="IPR017911">
    <property type="entry name" value="MacB-like_ATP-bd"/>
</dbReference>
<dbReference type="EMBL" id="FXZG01000006">
    <property type="protein sequence ID" value="SMX78905.1"/>
    <property type="molecule type" value="Genomic_DNA"/>
</dbReference>
<reference evidence="6" key="1">
    <citation type="submission" date="2017-03" db="EMBL/GenBank/DDBJ databases">
        <authorList>
            <person name="Monnet C."/>
        </authorList>
    </citation>
    <scope>NUCLEOTIDE SEQUENCE [LARGE SCALE GENOMIC DNA]</scope>
    <source>
        <strain evidence="6">CNRZ 920</strain>
    </source>
</reference>
<dbReference type="GO" id="GO:0005886">
    <property type="term" value="C:plasma membrane"/>
    <property type="evidence" value="ECO:0007669"/>
    <property type="project" value="TreeGrafter"/>
</dbReference>
<proteinExistence type="predicted"/>
<dbReference type="CDD" id="cd03255">
    <property type="entry name" value="ABC_MJ0796_LolCDE_FtsE"/>
    <property type="match status" value="1"/>
</dbReference>
<dbReference type="Gene3D" id="3.40.50.300">
    <property type="entry name" value="P-loop containing nucleotide triphosphate hydrolases"/>
    <property type="match status" value="1"/>
</dbReference>
<dbReference type="GO" id="GO:0022857">
    <property type="term" value="F:transmembrane transporter activity"/>
    <property type="evidence" value="ECO:0007669"/>
    <property type="project" value="TreeGrafter"/>
</dbReference>
<keyword evidence="1" id="KW-0813">Transport</keyword>
<protein>
    <submittedName>
        <fullName evidence="5">Putative ABC transport system ATP-binding protein</fullName>
    </submittedName>
</protein>
<dbReference type="PANTHER" id="PTHR24220">
    <property type="entry name" value="IMPORT ATP-BINDING PROTEIN"/>
    <property type="match status" value="1"/>
</dbReference>
<dbReference type="RefSeq" id="WP_257943843.1">
    <property type="nucleotide sequence ID" value="NZ_FXZG01000006.1"/>
</dbReference>
<evidence type="ECO:0000256" key="3">
    <source>
        <dbReference type="ARBA" id="ARBA00022840"/>
    </source>
</evidence>
<name>A0A2H1IUQ2_BREAU</name>
<organism evidence="5 6">
    <name type="scientific">Brevibacterium aurantiacum</name>
    <dbReference type="NCBI Taxonomy" id="273384"/>
    <lineage>
        <taxon>Bacteria</taxon>
        <taxon>Bacillati</taxon>
        <taxon>Actinomycetota</taxon>
        <taxon>Actinomycetes</taxon>
        <taxon>Micrococcales</taxon>
        <taxon>Brevibacteriaceae</taxon>
        <taxon>Brevibacterium</taxon>
    </lineage>
</organism>
<gene>
    <name evidence="5" type="ORF">BAUR920_01445</name>
</gene>
<dbReference type="AlphaFoldDB" id="A0A2H1IUQ2"/>
<keyword evidence="3 5" id="KW-0067">ATP-binding</keyword>
<dbReference type="PANTHER" id="PTHR24220:SF685">
    <property type="entry name" value="ABC TRANSPORTER RELATED"/>
    <property type="match status" value="1"/>
</dbReference>
<evidence type="ECO:0000313" key="6">
    <source>
        <dbReference type="Proteomes" id="UP000234289"/>
    </source>
</evidence>
<evidence type="ECO:0000256" key="2">
    <source>
        <dbReference type="ARBA" id="ARBA00022741"/>
    </source>
</evidence>
<dbReference type="InterPro" id="IPR003593">
    <property type="entry name" value="AAA+_ATPase"/>
</dbReference>